<gene>
    <name evidence="1" type="ORF">K3G42_020423</name>
</gene>
<sequence>MSPHITQILDMASNQLMAIPYDLPRSLEYLYLQNNKITTVPEDAFDSTPNIKGIYLRFNKIAFNAVKESTFQRLKYLQVLDIEGNFEFSDPLKNGDNSDEEIEDEEEGEQDVEEK</sequence>
<protein>
    <submittedName>
        <fullName evidence="1">Uncharacterized protein</fullName>
    </submittedName>
</protein>
<evidence type="ECO:0000313" key="1">
    <source>
        <dbReference type="EMBL" id="KAH7999911.1"/>
    </source>
</evidence>
<name>A0ACB8F469_9SAUR</name>
<proteinExistence type="predicted"/>
<evidence type="ECO:0000313" key="2">
    <source>
        <dbReference type="Proteomes" id="UP000827872"/>
    </source>
</evidence>
<dbReference type="EMBL" id="CM037618">
    <property type="protein sequence ID" value="KAH7999911.1"/>
    <property type="molecule type" value="Genomic_DNA"/>
</dbReference>
<accession>A0ACB8F469</accession>
<comment type="caution">
    <text evidence="1">The sequence shown here is derived from an EMBL/GenBank/DDBJ whole genome shotgun (WGS) entry which is preliminary data.</text>
</comment>
<dbReference type="Proteomes" id="UP000827872">
    <property type="component" value="Linkage Group LG05"/>
</dbReference>
<reference evidence="1" key="1">
    <citation type="submission" date="2021-08" db="EMBL/GenBank/DDBJ databases">
        <title>The first chromosome-level gecko genome reveals the dynamic sex chromosomes of Neotropical dwarf geckos (Sphaerodactylidae: Sphaerodactylus).</title>
        <authorList>
            <person name="Pinto B.J."/>
            <person name="Keating S.E."/>
            <person name="Gamble T."/>
        </authorList>
    </citation>
    <scope>NUCLEOTIDE SEQUENCE</scope>
    <source>
        <strain evidence="1">TG3544</strain>
    </source>
</reference>
<organism evidence="1 2">
    <name type="scientific">Sphaerodactylus townsendi</name>
    <dbReference type="NCBI Taxonomy" id="933632"/>
    <lineage>
        <taxon>Eukaryota</taxon>
        <taxon>Metazoa</taxon>
        <taxon>Chordata</taxon>
        <taxon>Craniata</taxon>
        <taxon>Vertebrata</taxon>
        <taxon>Euteleostomi</taxon>
        <taxon>Lepidosauria</taxon>
        <taxon>Squamata</taxon>
        <taxon>Bifurcata</taxon>
        <taxon>Gekkota</taxon>
        <taxon>Sphaerodactylidae</taxon>
        <taxon>Sphaerodactylus</taxon>
    </lineage>
</organism>
<keyword evidence="2" id="KW-1185">Reference proteome</keyword>